<dbReference type="AlphaFoldDB" id="A0A2L2T6N5"/>
<evidence type="ECO:0008006" key="4">
    <source>
        <dbReference type="Google" id="ProtNLM"/>
    </source>
</evidence>
<feature type="region of interest" description="Disordered" evidence="1">
    <location>
        <begin position="111"/>
        <end position="148"/>
    </location>
</feature>
<protein>
    <recommendedName>
        <fullName evidence="4">F-box domain-containing protein</fullName>
    </recommendedName>
</protein>
<accession>A0A2L2T6N5</accession>
<evidence type="ECO:0000313" key="2">
    <source>
        <dbReference type="EMBL" id="CEI41910.1"/>
    </source>
</evidence>
<evidence type="ECO:0000313" key="3">
    <source>
        <dbReference type="Proteomes" id="UP000245910"/>
    </source>
</evidence>
<dbReference type="STRING" id="56646.A0A2L2T6N5"/>
<organism evidence="2 3">
    <name type="scientific">Fusarium venenatum</name>
    <dbReference type="NCBI Taxonomy" id="56646"/>
    <lineage>
        <taxon>Eukaryota</taxon>
        <taxon>Fungi</taxon>
        <taxon>Dikarya</taxon>
        <taxon>Ascomycota</taxon>
        <taxon>Pezizomycotina</taxon>
        <taxon>Sordariomycetes</taxon>
        <taxon>Hypocreomycetidae</taxon>
        <taxon>Hypocreales</taxon>
        <taxon>Nectriaceae</taxon>
        <taxon>Fusarium</taxon>
    </lineage>
</organism>
<feature type="compositionally biased region" description="Acidic residues" evidence="1">
    <location>
        <begin position="122"/>
        <end position="133"/>
    </location>
</feature>
<name>A0A2L2T6N5_9HYPO</name>
<dbReference type="Proteomes" id="UP000245910">
    <property type="component" value="Chromosome IIII"/>
</dbReference>
<keyword evidence="3" id="KW-1185">Reference proteome</keyword>
<proteinExistence type="predicted"/>
<sequence>MNNDCKDNTGKARLPTEIILMITENLISDITHRRPILSAANIITKTLLNLTLVSKTIYPTASRLLWQNCLQIRSKESLRLFRNFISRESIITGRRPCEAYGSTKLFLAPFESPHDRSSATDLSDEEEEGEEAIDSPADSPPSPYYPELKDMDTAKAVNEVLVTLAPVLTAIIVDMPLRSLRPEDDYTGIRRLFREGFEALVNVEELVSINDELYLDTTEDHSEPEIWTKWPKIQRLALYNVMIGPELWQNMALCPQLEMAVLSRADPPDLRIAEEDIKDQWSRAWTEATFQRAMSFEERVPYQGRRFTIVFGDWDFYLPSFDAFTERWERLDPDNRIKTTNVQFDPRWVDHYQYIPKKLVRDRALAGSLWHDFHAFTDSCGKLDPDNRIRITTVPFDQPYNPTITGLEYLELDMYKTWIRDRALKGSLWDDIYTERERRT</sequence>
<evidence type="ECO:0000256" key="1">
    <source>
        <dbReference type="SAM" id="MobiDB-lite"/>
    </source>
</evidence>
<dbReference type="EMBL" id="LN649232">
    <property type="protein sequence ID" value="CEI41910.1"/>
    <property type="molecule type" value="Genomic_DNA"/>
</dbReference>
<reference evidence="3" key="1">
    <citation type="submission" date="2014-10" db="EMBL/GenBank/DDBJ databases">
        <authorList>
            <person name="King R."/>
        </authorList>
    </citation>
    <scope>NUCLEOTIDE SEQUENCE [LARGE SCALE GENOMIC DNA]</scope>
    <source>
        <strain evidence="3">A3/5</strain>
    </source>
</reference>